<evidence type="ECO:0000313" key="2">
    <source>
        <dbReference type="EMBL" id="AZK46846.1"/>
    </source>
</evidence>
<reference evidence="2 3" key="1">
    <citation type="submission" date="2018-11" db="EMBL/GenBank/DDBJ databases">
        <title>Genome sequencing of Paenibacillus lentus DSM25539(T).</title>
        <authorList>
            <person name="Kook J.-K."/>
            <person name="Park S.-N."/>
            <person name="Lim Y.K."/>
        </authorList>
    </citation>
    <scope>NUCLEOTIDE SEQUENCE [LARGE SCALE GENOMIC DNA]</scope>
    <source>
        <strain evidence="2 3">DSM 25539</strain>
    </source>
</reference>
<keyword evidence="3" id="KW-1185">Reference proteome</keyword>
<sequence length="88" mass="9765">MNHNSFTLVRVQLTVNDVQKAPVTYACCSDVGTRAVTSRGSTLLDLQYSRLTNEQLLALNPLFHDRDRAPGPPFHESLRLGLSLSPSR</sequence>
<dbReference type="Proteomes" id="UP000273145">
    <property type="component" value="Chromosome"/>
</dbReference>
<dbReference type="OrthoDB" id="9911008at2"/>
<dbReference type="AlphaFoldDB" id="A0A3S8RV32"/>
<organism evidence="2 3">
    <name type="scientific">Paenibacillus lentus</name>
    <dbReference type="NCBI Taxonomy" id="1338368"/>
    <lineage>
        <taxon>Bacteria</taxon>
        <taxon>Bacillati</taxon>
        <taxon>Bacillota</taxon>
        <taxon>Bacilli</taxon>
        <taxon>Bacillales</taxon>
        <taxon>Paenibacillaceae</taxon>
        <taxon>Paenibacillus</taxon>
    </lineage>
</organism>
<name>A0A3S8RV32_9BACL</name>
<accession>A0A3S8RV32</accession>
<dbReference type="KEGG" id="plen:EIM92_12360"/>
<feature type="compositionally biased region" description="Low complexity" evidence="1">
    <location>
        <begin position="79"/>
        <end position="88"/>
    </location>
</feature>
<protein>
    <submittedName>
        <fullName evidence="2">Uncharacterized protein</fullName>
    </submittedName>
</protein>
<evidence type="ECO:0000256" key="1">
    <source>
        <dbReference type="SAM" id="MobiDB-lite"/>
    </source>
</evidence>
<proteinExistence type="predicted"/>
<evidence type="ECO:0000313" key="3">
    <source>
        <dbReference type="Proteomes" id="UP000273145"/>
    </source>
</evidence>
<feature type="region of interest" description="Disordered" evidence="1">
    <location>
        <begin position="68"/>
        <end position="88"/>
    </location>
</feature>
<gene>
    <name evidence="2" type="ORF">EIM92_12360</name>
</gene>
<dbReference type="EMBL" id="CP034248">
    <property type="protein sequence ID" value="AZK46846.1"/>
    <property type="molecule type" value="Genomic_DNA"/>
</dbReference>